<protein>
    <submittedName>
        <fullName evidence="6">Uncharacterized protein</fullName>
    </submittedName>
</protein>
<feature type="region of interest" description="Disordered" evidence="5">
    <location>
        <begin position="1"/>
        <end position="30"/>
    </location>
</feature>
<dbReference type="STRING" id="4615.A0A199UUY8"/>
<dbReference type="GO" id="GO:0004497">
    <property type="term" value="F:monooxygenase activity"/>
    <property type="evidence" value="ECO:0007669"/>
    <property type="project" value="InterPro"/>
</dbReference>
<dbReference type="PANTHER" id="PTHR24296">
    <property type="entry name" value="CYTOCHROME P450"/>
    <property type="match status" value="1"/>
</dbReference>
<evidence type="ECO:0000313" key="6">
    <source>
        <dbReference type="EMBL" id="OAY68622.1"/>
    </source>
</evidence>
<accession>A0A199UUY8</accession>
<dbReference type="EMBL" id="LSRQ01004835">
    <property type="protein sequence ID" value="OAY68622.1"/>
    <property type="molecule type" value="Genomic_DNA"/>
</dbReference>
<dbReference type="AlphaFoldDB" id="A0A199UUY8"/>
<proteinExistence type="inferred from homology"/>
<dbReference type="GO" id="GO:0016705">
    <property type="term" value="F:oxidoreductase activity, acting on paired donors, with incorporation or reduction of molecular oxygen"/>
    <property type="evidence" value="ECO:0007669"/>
    <property type="project" value="InterPro"/>
</dbReference>
<dbReference type="Gene3D" id="1.10.630.10">
    <property type="entry name" value="Cytochrome P450"/>
    <property type="match status" value="1"/>
</dbReference>
<evidence type="ECO:0000256" key="3">
    <source>
        <dbReference type="ARBA" id="ARBA00023002"/>
    </source>
</evidence>
<dbReference type="InterPro" id="IPR036396">
    <property type="entry name" value="Cyt_P450_sf"/>
</dbReference>
<gene>
    <name evidence="6" type="ORF">ACMD2_26231</name>
</gene>
<dbReference type="SUPFAM" id="SSF48264">
    <property type="entry name" value="Cytochrome P450"/>
    <property type="match status" value="2"/>
</dbReference>
<sequence length="218" mass="24283">MLPAAPPTPPLHDTASASSQRRAGPLPPRPWLSAWTCSSLRPRTSTMSSARTPHLPKGPDFADNFEIFGESLINTDGETWRAQRRMIHNLMTSRSIACICNMLRAPRQPRQGGERPHPASPPLRRVERGGRPARRVLAVDFDTTCALVLAWTPAACLTASDRPVRQGAGRRLRGHLLRHVVRKSWLEIGRERKLAAAARVMDAFVDETIAAKESRWRP</sequence>
<dbReference type="Proteomes" id="UP000092600">
    <property type="component" value="Unassembled WGS sequence"/>
</dbReference>
<comment type="similarity">
    <text evidence="1">Belongs to the cytochrome P450 family.</text>
</comment>
<organism evidence="6 7">
    <name type="scientific">Ananas comosus</name>
    <name type="common">Pineapple</name>
    <name type="synonym">Ananas ananas</name>
    <dbReference type="NCBI Taxonomy" id="4615"/>
    <lineage>
        <taxon>Eukaryota</taxon>
        <taxon>Viridiplantae</taxon>
        <taxon>Streptophyta</taxon>
        <taxon>Embryophyta</taxon>
        <taxon>Tracheophyta</taxon>
        <taxon>Spermatophyta</taxon>
        <taxon>Magnoliopsida</taxon>
        <taxon>Liliopsida</taxon>
        <taxon>Poales</taxon>
        <taxon>Bromeliaceae</taxon>
        <taxon>Bromelioideae</taxon>
        <taxon>Ananas</taxon>
    </lineage>
</organism>
<comment type="caution">
    <text evidence="6">The sequence shown here is derived from an EMBL/GenBank/DDBJ whole genome shotgun (WGS) entry which is preliminary data.</text>
</comment>
<evidence type="ECO:0000313" key="7">
    <source>
        <dbReference type="Proteomes" id="UP000092600"/>
    </source>
</evidence>
<name>A0A199UUY8_ANACO</name>
<dbReference type="GO" id="GO:0020037">
    <property type="term" value="F:heme binding"/>
    <property type="evidence" value="ECO:0007669"/>
    <property type="project" value="InterPro"/>
</dbReference>
<evidence type="ECO:0000256" key="4">
    <source>
        <dbReference type="ARBA" id="ARBA00023004"/>
    </source>
</evidence>
<keyword evidence="2" id="KW-0479">Metal-binding</keyword>
<feature type="region of interest" description="Disordered" evidence="5">
    <location>
        <begin position="107"/>
        <end position="129"/>
    </location>
</feature>
<evidence type="ECO:0000256" key="1">
    <source>
        <dbReference type="ARBA" id="ARBA00010617"/>
    </source>
</evidence>
<keyword evidence="4" id="KW-0408">Iron</keyword>
<evidence type="ECO:0000256" key="2">
    <source>
        <dbReference type="ARBA" id="ARBA00022723"/>
    </source>
</evidence>
<dbReference type="GO" id="GO:0005506">
    <property type="term" value="F:iron ion binding"/>
    <property type="evidence" value="ECO:0007669"/>
    <property type="project" value="InterPro"/>
</dbReference>
<evidence type="ECO:0000256" key="5">
    <source>
        <dbReference type="SAM" id="MobiDB-lite"/>
    </source>
</evidence>
<keyword evidence="3" id="KW-0560">Oxidoreductase</keyword>
<reference evidence="6 7" key="1">
    <citation type="journal article" date="2016" name="DNA Res.">
        <title>The draft genome of MD-2 pineapple using hybrid error correction of long reads.</title>
        <authorList>
            <person name="Redwan R.M."/>
            <person name="Saidin A."/>
            <person name="Kumar S.V."/>
        </authorList>
    </citation>
    <scope>NUCLEOTIDE SEQUENCE [LARGE SCALE GENOMIC DNA]</scope>
    <source>
        <strain evidence="7">cv. MD2</strain>
        <tissue evidence="6">Leaf</tissue>
    </source>
</reference>
<feature type="compositionally biased region" description="Pro residues" evidence="5">
    <location>
        <begin position="1"/>
        <end position="10"/>
    </location>
</feature>